<dbReference type="InterPro" id="IPR006675">
    <property type="entry name" value="HDIG_dom"/>
</dbReference>
<evidence type="ECO:0000313" key="3">
    <source>
        <dbReference type="Proteomes" id="UP000321306"/>
    </source>
</evidence>
<dbReference type="Gene3D" id="1.10.3210.10">
    <property type="entry name" value="Hypothetical protein af1432"/>
    <property type="match status" value="1"/>
</dbReference>
<gene>
    <name evidence="2" type="ORF">DC3_27460</name>
</gene>
<dbReference type="Proteomes" id="UP000321306">
    <property type="component" value="Unassembled WGS sequence"/>
</dbReference>
<dbReference type="Pfam" id="PF13487">
    <property type="entry name" value="HD_5"/>
    <property type="match status" value="1"/>
</dbReference>
<dbReference type="InterPro" id="IPR052020">
    <property type="entry name" value="Cyclic_di-GMP/3'3'-cGAMP_PDE"/>
</dbReference>
<proteinExistence type="predicted"/>
<dbReference type="CDD" id="cd00077">
    <property type="entry name" value="HDc"/>
    <property type="match status" value="1"/>
</dbReference>
<dbReference type="PANTHER" id="PTHR45228">
    <property type="entry name" value="CYCLIC DI-GMP PHOSPHODIESTERASE TM_0186-RELATED"/>
    <property type="match status" value="1"/>
</dbReference>
<dbReference type="SMART" id="SM00471">
    <property type="entry name" value="HDc"/>
    <property type="match status" value="1"/>
</dbReference>
<name>A0A511N404_DEIC1</name>
<organism evidence="2 3">
    <name type="scientific">Deinococcus cellulosilyticus (strain DSM 18568 / NBRC 106333 / KACC 11606 / 5516J-15)</name>
    <dbReference type="NCBI Taxonomy" id="1223518"/>
    <lineage>
        <taxon>Bacteria</taxon>
        <taxon>Thermotogati</taxon>
        <taxon>Deinococcota</taxon>
        <taxon>Deinococci</taxon>
        <taxon>Deinococcales</taxon>
        <taxon>Deinococcaceae</taxon>
        <taxon>Deinococcus</taxon>
    </lineage>
</organism>
<comment type="caution">
    <text evidence="2">The sequence shown here is derived from an EMBL/GenBank/DDBJ whole genome shotgun (WGS) entry which is preliminary data.</text>
</comment>
<evidence type="ECO:0000313" key="2">
    <source>
        <dbReference type="EMBL" id="GEM47111.1"/>
    </source>
</evidence>
<dbReference type="NCBIfam" id="TIGR00277">
    <property type="entry name" value="HDIG"/>
    <property type="match status" value="1"/>
</dbReference>
<dbReference type="SUPFAM" id="SSF109604">
    <property type="entry name" value="HD-domain/PDEase-like"/>
    <property type="match status" value="1"/>
</dbReference>
<feature type="domain" description="HD-GYP" evidence="1">
    <location>
        <begin position="17"/>
        <end position="178"/>
    </location>
</feature>
<dbReference type="AlphaFoldDB" id="A0A511N404"/>
<keyword evidence="3" id="KW-1185">Reference proteome</keyword>
<dbReference type="PROSITE" id="PS51832">
    <property type="entry name" value="HD_GYP"/>
    <property type="match status" value="1"/>
</dbReference>
<reference evidence="2 3" key="1">
    <citation type="submission" date="2019-07" db="EMBL/GenBank/DDBJ databases">
        <title>Whole genome shotgun sequence of Deinococcus cellulosilyticus NBRC 106333.</title>
        <authorList>
            <person name="Hosoyama A."/>
            <person name="Uohara A."/>
            <person name="Ohji S."/>
            <person name="Ichikawa N."/>
        </authorList>
    </citation>
    <scope>NUCLEOTIDE SEQUENCE [LARGE SCALE GENOMIC DNA]</scope>
    <source>
        <strain evidence="2 3">NBRC 106333</strain>
    </source>
</reference>
<accession>A0A511N404</accession>
<dbReference type="InterPro" id="IPR003607">
    <property type="entry name" value="HD/PDEase_dom"/>
</dbReference>
<dbReference type="PANTHER" id="PTHR45228:SF1">
    <property type="entry name" value="CYCLIC DI-GMP PHOSPHODIESTERASE TM_0186"/>
    <property type="match status" value="1"/>
</dbReference>
<sequence length="178" mass="20633">MLWKCQPVVPPRETSETTTLCEAAVMGWARALKLGNPSALEHSERTMHLAEWLGREVGLSEPELKYLRWGALLHDIGKLGIPQDILSKPMHLSEEEFLVMQKHTEYGMNWMEALDFLGPAREVIYYHHEKWDGTGYPLQLRREEIPYLARIFSVVDVYDALTSNRPYRKPCPRKRPCA</sequence>
<protein>
    <recommendedName>
        <fullName evidence="1">HD-GYP domain-containing protein</fullName>
    </recommendedName>
</protein>
<evidence type="ECO:0000259" key="1">
    <source>
        <dbReference type="PROSITE" id="PS51832"/>
    </source>
</evidence>
<dbReference type="EMBL" id="BJXB01000011">
    <property type="protein sequence ID" value="GEM47111.1"/>
    <property type="molecule type" value="Genomic_DNA"/>
</dbReference>
<dbReference type="InterPro" id="IPR037522">
    <property type="entry name" value="HD_GYP_dom"/>
</dbReference>